<sequence length="35" mass="3942">MRNNKNSIVENVILFLVAIGVFAIIGGLAGWIRWR</sequence>
<dbReference type="Proteomes" id="UP000095673">
    <property type="component" value="Unassembled WGS sequence"/>
</dbReference>
<gene>
    <name evidence="2" type="ORF">ERS852580_03341</name>
</gene>
<name>A0A173VPS2_9FIRM</name>
<keyword evidence="1" id="KW-1133">Transmembrane helix</keyword>
<protein>
    <submittedName>
        <fullName evidence="2">Uncharacterized protein</fullName>
    </submittedName>
</protein>
<accession>A0A173VPS2</accession>
<organism evidence="2 3">
    <name type="scientific">Agathobacter rectalis</name>
    <dbReference type="NCBI Taxonomy" id="39491"/>
    <lineage>
        <taxon>Bacteria</taxon>
        <taxon>Bacillati</taxon>
        <taxon>Bacillota</taxon>
        <taxon>Clostridia</taxon>
        <taxon>Lachnospirales</taxon>
        <taxon>Lachnospiraceae</taxon>
        <taxon>Agathobacter</taxon>
    </lineage>
</organism>
<feature type="transmembrane region" description="Helical" evidence="1">
    <location>
        <begin position="12"/>
        <end position="32"/>
    </location>
</feature>
<evidence type="ECO:0000256" key="1">
    <source>
        <dbReference type="SAM" id="Phobius"/>
    </source>
</evidence>
<proteinExistence type="predicted"/>
<evidence type="ECO:0000313" key="3">
    <source>
        <dbReference type="Proteomes" id="UP000095673"/>
    </source>
</evidence>
<dbReference type="AlphaFoldDB" id="A0A173VPS2"/>
<reference evidence="2 3" key="1">
    <citation type="submission" date="2015-09" db="EMBL/GenBank/DDBJ databases">
        <authorList>
            <consortium name="Pathogen Informatics"/>
        </authorList>
    </citation>
    <scope>NUCLEOTIDE SEQUENCE [LARGE SCALE GENOMIC DNA]</scope>
    <source>
        <strain evidence="2 3">2789STDY5834968</strain>
    </source>
</reference>
<keyword evidence="1" id="KW-0472">Membrane</keyword>
<evidence type="ECO:0000313" key="2">
    <source>
        <dbReference type="EMBL" id="CUN29004.1"/>
    </source>
</evidence>
<dbReference type="EMBL" id="CYXM01000025">
    <property type="protein sequence ID" value="CUN29004.1"/>
    <property type="molecule type" value="Genomic_DNA"/>
</dbReference>
<keyword evidence="1" id="KW-0812">Transmembrane</keyword>